<dbReference type="Proteomes" id="UP001157502">
    <property type="component" value="Chromosome 10"/>
</dbReference>
<gene>
    <name evidence="1" type="ORF">DPEC_G00126290</name>
</gene>
<evidence type="ECO:0000313" key="1">
    <source>
        <dbReference type="EMBL" id="KAJ8006244.1"/>
    </source>
</evidence>
<accession>A0ACC2GRC3</accession>
<dbReference type="EMBL" id="CM055737">
    <property type="protein sequence ID" value="KAJ8006244.1"/>
    <property type="molecule type" value="Genomic_DNA"/>
</dbReference>
<keyword evidence="2" id="KW-1185">Reference proteome</keyword>
<proteinExistence type="predicted"/>
<organism evidence="1 2">
    <name type="scientific">Dallia pectoralis</name>
    <name type="common">Alaska blackfish</name>
    <dbReference type="NCBI Taxonomy" id="75939"/>
    <lineage>
        <taxon>Eukaryota</taxon>
        <taxon>Metazoa</taxon>
        <taxon>Chordata</taxon>
        <taxon>Craniata</taxon>
        <taxon>Vertebrata</taxon>
        <taxon>Euteleostomi</taxon>
        <taxon>Actinopterygii</taxon>
        <taxon>Neopterygii</taxon>
        <taxon>Teleostei</taxon>
        <taxon>Protacanthopterygii</taxon>
        <taxon>Esociformes</taxon>
        <taxon>Umbridae</taxon>
        <taxon>Dallia</taxon>
    </lineage>
</organism>
<protein>
    <submittedName>
        <fullName evidence="1">Uncharacterized protein</fullName>
    </submittedName>
</protein>
<name>A0ACC2GRC3_DALPE</name>
<reference evidence="1" key="1">
    <citation type="submission" date="2021-05" db="EMBL/GenBank/DDBJ databases">
        <authorList>
            <person name="Pan Q."/>
            <person name="Jouanno E."/>
            <person name="Zahm M."/>
            <person name="Klopp C."/>
            <person name="Cabau C."/>
            <person name="Louis A."/>
            <person name="Berthelot C."/>
            <person name="Parey E."/>
            <person name="Roest Crollius H."/>
            <person name="Montfort J."/>
            <person name="Robinson-Rechavi M."/>
            <person name="Bouchez O."/>
            <person name="Lampietro C."/>
            <person name="Lopez Roques C."/>
            <person name="Donnadieu C."/>
            <person name="Postlethwait J."/>
            <person name="Bobe J."/>
            <person name="Dillon D."/>
            <person name="Chandos A."/>
            <person name="von Hippel F."/>
            <person name="Guiguen Y."/>
        </authorList>
    </citation>
    <scope>NUCLEOTIDE SEQUENCE</scope>
    <source>
        <strain evidence="1">YG-Jan2019</strain>
    </source>
</reference>
<comment type="caution">
    <text evidence="1">The sequence shown here is derived from an EMBL/GenBank/DDBJ whole genome shotgun (WGS) entry which is preliminary data.</text>
</comment>
<evidence type="ECO:0000313" key="2">
    <source>
        <dbReference type="Proteomes" id="UP001157502"/>
    </source>
</evidence>
<sequence>MLSSLCLQARGLDHKPDCSPKQALLPQGRSTEPEVTHNRLAGPGRQRCAEEHQDTITRSGRQVVRPSYLKD</sequence>